<keyword evidence="5" id="KW-0680">Restriction system</keyword>
<dbReference type="Pfam" id="PF02384">
    <property type="entry name" value="N6_Mtase"/>
    <property type="match status" value="1"/>
</dbReference>
<keyword evidence="10" id="KW-1185">Reference proteome</keyword>
<dbReference type="PRINTS" id="PR00507">
    <property type="entry name" value="N12N6MTFRASE"/>
</dbReference>
<geneLocation type="plasmid" evidence="9 10">
    <name>P3</name>
</geneLocation>
<dbReference type="InterPro" id="IPR002052">
    <property type="entry name" value="DNA_methylase_N6_adenine_CS"/>
</dbReference>
<sequence>MTQTRMGNIIWATAELLRGDYKQADYGKVILPMTIARRLDGMAGRHRDDVEAVLKEHGVTAAPALLEHAAQGPVYNISGFTFEKLLADPGNLAANLIHFTSGFPESIREIFQRYKFAEKVQDLADKDLLHQVVKKFASVDLEHVSNEEMGNTFEDLIRRFSELSNETAGEHYTPREVIHLMVQLLFTEDDDILATEGAIKKLYDPTAGTGGMLSSADDHVKGANPDAKLAVFGQELNDESYAICKADMVIKGYDPKNVQQGNTLTDDRHAGMKFDYVLSNPPFGVDWGKAFDAVAKERRTLGMTGRFGPGLPRKSDGTFLFMLHGLHKLDDGGRMAIVTNGSPLFTGNAGSGESEIRRHLLENDLVEAIIALPTDMFYNTGIQTYIWVLSKAKAEARKGKVQLIDAGKLFEKMPKSLGSKRNRMSPEHIARVVKAHGDMEESAISKVVPVAEFGYRTITVDRPMKHSYAATEDRLARLHDDRKLRKRDDLEDIVAALREKVGGDVVKNRSTFQAQTQLALAPLGLKATEVKNIVDLLAERDETAEPARDGKKRLLPDTDLRDTEDVPLTEDVQTYFEREVLAQAPDAWINDEVRDEKDGGLGKVGYEIPFNRYFYTYEAPPSLEKVDARIRARSSRIMDLLKAVVG</sequence>
<dbReference type="SUPFAM" id="SSF53335">
    <property type="entry name" value="S-adenosyl-L-methionine-dependent methyltransferases"/>
    <property type="match status" value="1"/>
</dbReference>
<dbReference type="GO" id="GO:0009307">
    <property type="term" value="P:DNA restriction-modification system"/>
    <property type="evidence" value="ECO:0007669"/>
    <property type="project" value="UniProtKB-KW"/>
</dbReference>
<dbReference type="EC" id="2.1.1.72" evidence="1"/>
<evidence type="ECO:0000313" key="10">
    <source>
        <dbReference type="Proteomes" id="UP000007575"/>
    </source>
</evidence>
<dbReference type="Pfam" id="PF12161">
    <property type="entry name" value="HsdM_N"/>
    <property type="match status" value="1"/>
</dbReference>
<evidence type="ECO:0000313" key="9">
    <source>
        <dbReference type="EMBL" id="AFD27797.1"/>
    </source>
</evidence>
<dbReference type="GO" id="GO:0032259">
    <property type="term" value="P:methylation"/>
    <property type="evidence" value="ECO:0007669"/>
    <property type="project" value="UniProtKB-KW"/>
</dbReference>
<evidence type="ECO:0000256" key="5">
    <source>
        <dbReference type="ARBA" id="ARBA00022747"/>
    </source>
</evidence>
<reference evidence="9 10" key="1">
    <citation type="journal article" date="2012" name="PLoS ONE">
        <title>Genome sequence and transcriptome analysis of the radioresistant bacterium Deinococcus gobiensis: insights into the extreme environmental adaptations.</title>
        <authorList>
            <person name="Yuan M."/>
            <person name="Chen M."/>
            <person name="Zhang W."/>
            <person name="Lu W."/>
            <person name="Wang J."/>
            <person name="Yang M."/>
            <person name="Zhao P."/>
            <person name="Tang R."/>
            <person name="Li X."/>
            <person name="Hao Y."/>
            <person name="Zhou Z."/>
            <person name="Zhan Y."/>
            <person name="Yu H."/>
            <person name="Teng C."/>
            <person name="Yan Y."/>
            <person name="Ping S."/>
            <person name="Wang Y."/>
            <person name="Lin M."/>
        </authorList>
    </citation>
    <scope>NUCLEOTIDE SEQUENCE [LARGE SCALE GENOMIC DNA]</scope>
    <source>
        <strain evidence="10">DSM 21396 / JCM 16679 / CGMCC 1.7299 / I-0</strain>
        <plasmid evidence="9">P3</plasmid>
    </source>
</reference>
<evidence type="ECO:0000256" key="1">
    <source>
        <dbReference type="ARBA" id="ARBA00011900"/>
    </source>
</evidence>
<evidence type="ECO:0000259" key="7">
    <source>
        <dbReference type="Pfam" id="PF02384"/>
    </source>
</evidence>
<protein>
    <recommendedName>
        <fullName evidence="1">site-specific DNA-methyltransferase (adenine-specific)</fullName>
        <ecNumber evidence="1">2.1.1.72</ecNumber>
    </recommendedName>
</protein>
<evidence type="ECO:0000256" key="2">
    <source>
        <dbReference type="ARBA" id="ARBA00022603"/>
    </source>
</evidence>
<dbReference type="InterPro" id="IPR051537">
    <property type="entry name" value="DNA_Adenine_Mtase"/>
</dbReference>
<dbReference type="eggNOG" id="COG0286">
    <property type="taxonomic scope" value="Bacteria"/>
</dbReference>
<gene>
    <name evidence="9" type="primary">hsdM</name>
    <name evidence="9" type="ordered locus">DGo_PC0005</name>
</gene>
<dbReference type="InterPro" id="IPR022749">
    <property type="entry name" value="D12N6_MeTrfase_N"/>
</dbReference>
<dbReference type="KEGG" id="dgo:DGo_PC0005"/>
<dbReference type="Proteomes" id="UP000007575">
    <property type="component" value="Plasmid P3"/>
</dbReference>
<feature type="domain" description="N6 adenine-specific DNA methyltransferase N-terminal" evidence="8">
    <location>
        <begin position="7"/>
        <end position="136"/>
    </location>
</feature>
<organism evidence="9 10">
    <name type="scientific">Deinococcus gobiensis (strain DSM 21396 / JCM 16679 / CGMCC 1.7299 / I-0)</name>
    <dbReference type="NCBI Taxonomy" id="745776"/>
    <lineage>
        <taxon>Bacteria</taxon>
        <taxon>Thermotogati</taxon>
        <taxon>Deinococcota</taxon>
        <taxon>Deinococci</taxon>
        <taxon>Deinococcales</taxon>
        <taxon>Deinococcaceae</taxon>
        <taxon>Deinococcus</taxon>
    </lineage>
</organism>
<dbReference type="RefSeq" id="WP_014682707.1">
    <property type="nucleotide sequence ID" value="NC_017771.1"/>
</dbReference>
<keyword evidence="4" id="KW-0949">S-adenosyl-L-methionine</keyword>
<feature type="domain" description="DNA methylase adenine-specific" evidence="7">
    <location>
        <begin position="146"/>
        <end position="452"/>
    </location>
</feature>
<dbReference type="PANTHER" id="PTHR42933">
    <property type="entry name" value="SLR6095 PROTEIN"/>
    <property type="match status" value="1"/>
</dbReference>
<dbReference type="PROSITE" id="PS00092">
    <property type="entry name" value="N6_MTASE"/>
    <property type="match status" value="1"/>
</dbReference>
<dbReference type="InterPro" id="IPR003356">
    <property type="entry name" value="DNA_methylase_A-5"/>
</dbReference>
<keyword evidence="3 9" id="KW-0808">Transferase</keyword>
<comment type="catalytic activity">
    <reaction evidence="6">
        <text>a 2'-deoxyadenosine in DNA + S-adenosyl-L-methionine = an N(6)-methyl-2'-deoxyadenosine in DNA + S-adenosyl-L-homocysteine + H(+)</text>
        <dbReference type="Rhea" id="RHEA:15197"/>
        <dbReference type="Rhea" id="RHEA-COMP:12418"/>
        <dbReference type="Rhea" id="RHEA-COMP:12419"/>
        <dbReference type="ChEBI" id="CHEBI:15378"/>
        <dbReference type="ChEBI" id="CHEBI:57856"/>
        <dbReference type="ChEBI" id="CHEBI:59789"/>
        <dbReference type="ChEBI" id="CHEBI:90615"/>
        <dbReference type="ChEBI" id="CHEBI:90616"/>
        <dbReference type="EC" id="2.1.1.72"/>
    </reaction>
</comment>
<evidence type="ECO:0000256" key="4">
    <source>
        <dbReference type="ARBA" id="ARBA00022691"/>
    </source>
</evidence>
<proteinExistence type="predicted"/>
<evidence type="ECO:0000256" key="6">
    <source>
        <dbReference type="ARBA" id="ARBA00047942"/>
    </source>
</evidence>
<dbReference type="InterPro" id="IPR029063">
    <property type="entry name" value="SAM-dependent_MTases_sf"/>
</dbReference>
<name>H8H2Q0_DEIGI</name>
<dbReference type="PANTHER" id="PTHR42933:SF3">
    <property type="entry name" value="TYPE I RESTRICTION ENZYME MJAVIII METHYLASE SUBUNIT"/>
    <property type="match status" value="1"/>
</dbReference>
<dbReference type="Gene3D" id="3.40.50.150">
    <property type="entry name" value="Vaccinia Virus protein VP39"/>
    <property type="match status" value="1"/>
</dbReference>
<dbReference type="GO" id="GO:0008170">
    <property type="term" value="F:N-methyltransferase activity"/>
    <property type="evidence" value="ECO:0007669"/>
    <property type="project" value="InterPro"/>
</dbReference>
<dbReference type="GO" id="GO:0009007">
    <property type="term" value="F:site-specific DNA-methyltransferase (adenine-specific) activity"/>
    <property type="evidence" value="ECO:0007669"/>
    <property type="project" value="UniProtKB-EC"/>
</dbReference>
<keyword evidence="2 9" id="KW-0489">Methyltransferase</keyword>
<keyword evidence="9" id="KW-0614">Plasmid</keyword>
<dbReference type="AlphaFoldDB" id="H8H2Q0"/>
<accession>H8H2Q0</accession>
<dbReference type="EMBL" id="CP002194">
    <property type="protein sequence ID" value="AFD27797.1"/>
    <property type="molecule type" value="Genomic_DNA"/>
</dbReference>
<dbReference type="OrthoDB" id="9814572at2"/>
<dbReference type="HOGENOM" id="CLU_012122_0_0_0"/>
<dbReference type="GO" id="GO:0003677">
    <property type="term" value="F:DNA binding"/>
    <property type="evidence" value="ECO:0007669"/>
    <property type="project" value="InterPro"/>
</dbReference>
<dbReference type="REBASE" id="45848">
    <property type="entry name" value="M.DgoI0ORF5P"/>
</dbReference>
<dbReference type="PATRIC" id="fig|745776.4.peg.3807"/>
<evidence type="ECO:0000259" key="8">
    <source>
        <dbReference type="Pfam" id="PF12161"/>
    </source>
</evidence>
<evidence type="ECO:0000256" key="3">
    <source>
        <dbReference type="ARBA" id="ARBA00022679"/>
    </source>
</evidence>